<evidence type="ECO:0000256" key="4">
    <source>
        <dbReference type="ARBA" id="ARBA00022679"/>
    </source>
</evidence>
<dbReference type="GO" id="GO:0004315">
    <property type="term" value="F:3-oxoacyl-[acyl-carrier-protein] synthase activity"/>
    <property type="evidence" value="ECO:0007669"/>
    <property type="project" value="InterPro"/>
</dbReference>
<dbReference type="InterPro" id="IPR032821">
    <property type="entry name" value="PKS_assoc"/>
</dbReference>
<evidence type="ECO:0008006" key="11">
    <source>
        <dbReference type="Google" id="ProtNLM"/>
    </source>
</evidence>
<dbReference type="SUPFAM" id="SSF47336">
    <property type="entry name" value="ACP-like"/>
    <property type="match status" value="1"/>
</dbReference>
<dbReference type="InterPro" id="IPR016036">
    <property type="entry name" value="Malonyl_transacylase_ACP-bd"/>
</dbReference>
<protein>
    <recommendedName>
        <fullName evidence="11">Carrier domain-containing protein</fullName>
    </recommendedName>
</protein>
<evidence type="ECO:0000256" key="1">
    <source>
        <dbReference type="ARBA" id="ARBA00022450"/>
    </source>
</evidence>
<dbReference type="InterPro" id="IPR013968">
    <property type="entry name" value="PKS_KR"/>
</dbReference>
<feature type="domain" description="PKS/mFAS DH" evidence="8">
    <location>
        <begin position="930"/>
        <end position="1234"/>
    </location>
</feature>
<evidence type="ECO:0000313" key="9">
    <source>
        <dbReference type="EMBL" id="OQE06845.1"/>
    </source>
</evidence>
<feature type="region of interest" description="N-terminal hotdog fold" evidence="6">
    <location>
        <begin position="930"/>
        <end position="1062"/>
    </location>
</feature>
<dbReference type="PROSITE" id="PS52004">
    <property type="entry name" value="KS3_2"/>
    <property type="match status" value="1"/>
</dbReference>
<evidence type="ECO:0000256" key="5">
    <source>
        <dbReference type="ARBA" id="ARBA00023268"/>
    </source>
</evidence>
<dbReference type="InterPro" id="IPR013217">
    <property type="entry name" value="Methyltransf_12"/>
</dbReference>
<evidence type="ECO:0000256" key="3">
    <source>
        <dbReference type="ARBA" id="ARBA00022603"/>
    </source>
</evidence>
<dbReference type="PROSITE" id="PS52019">
    <property type="entry name" value="PKS_MFAS_DH"/>
    <property type="match status" value="1"/>
</dbReference>
<dbReference type="InterPro" id="IPR042104">
    <property type="entry name" value="PKS_dehydratase_sf"/>
</dbReference>
<proteinExistence type="predicted"/>
<dbReference type="InterPro" id="IPR014031">
    <property type="entry name" value="Ketoacyl_synth_C"/>
</dbReference>
<dbReference type="GO" id="GO:0008168">
    <property type="term" value="F:methyltransferase activity"/>
    <property type="evidence" value="ECO:0007669"/>
    <property type="project" value="UniProtKB-KW"/>
</dbReference>
<dbReference type="InterPro" id="IPR018201">
    <property type="entry name" value="Ketoacyl_synth_AS"/>
</dbReference>
<dbReference type="CDD" id="cd02440">
    <property type="entry name" value="AdoMet_MTases"/>
    <property type="match status" value="1"/>
</dbReference>
<dbReference type="GO" id="GO:0004312">
    <property type="term" value="F:fatty acid synthase activity"/>
    <property type="evidence" value="ECO:0007669"/>
    <property type="project" value="TreeGrafter"/>
</dbReference>
<keyword evidence="3" id="KW-0489">Methyltransferase</keyword>
<dbReference type="InterPro" id="IPR036291">
    <property type="entry name" value="NAD(P)-bd_dom_sf"/>
</dbReference>
<evidence type="ECO:0000259" key="7">
    <source>
        <dbReference type="PROSITE" id="PS52004"/>
    </source>
</evidence>
<dbReference type="InterPro" id="IPR014043">
    <property type="entry name" value="Acyl_transferase_dom"/>
</dbReference>
<keyword evidence="4" id="KW-0808">Transferase</keyword>
<keyword evidence="1" id="KW-0596">Phosphopantetheine</keyword>
<dbReference type="InterPro" id="IPR050091">
    <property type="entry name" value="PKS_NRPS_Biosynth_Enz"/>
</dbReference>
<organism evidence="9 10">
    <name type="scientific">Penicillium vulpinum</name>
    <dbReference type="NCBI Taxonomy" id="29845"/>
    <lineage>
        <taxon>Eukaryota</taxon>
        <taxon>Fungi</taxon>
        <taxon>Dikarya</taxon>
        <taxon>Ascomycota</taxon>
        <taxon>Pezizomycotina</taxon>
        <taxon>Eurotiomycetes</taxon>
        <taxon>Eurotiomycetidae</taxon>
        <taxon>Eurotiales</taxon>
        <taxon>Aspergillaceae</taxon>
        <taxon>Penicillium</taxon>
    </lineage>
</organism>
<keyword evidence="2" id="KW-0597">Phosphoprotein</keyword>
<dbReference type="Pfam" id="PF02801">
    <property type="entry name" value="Ketoacyl-synt_C"/>
    <property type="match status" value="1"/>
</dbReference>
<reference evidence="10" key="1">
    <citation type="journal article" date="2017" name="Nat. Microbiol.">
        <title>Global analysis of biosynthetic gene clusters reveals vast potential of secondary metabolite production in Penicillium species.</title>
        <authorList>
            <person name="Nielsen J.C."/>
            <person name="Grijseels S."/>
            <person name="Prigent S."/>
            <person name="Ji B."/>
            <person name="Dainat J."/>
            <person name="Nielsen K.F."/>
            <person name="Frisvad J.C."/>
            <person name="Workman M."/>
            <person name="Nielsen J."/>
        </authorList>
    </citation>
    <scope>NUCLEOTIDE SEQUENCE [LARGE SCALE GENOMIC DNA]</scope>
    <source>
        <strain evidence="10">IBT 29486</strain>
    </source>
</reference>
<dbReference type="Pfam" id="PF08659">
    <property type="entry name" value="KR"/>
    <property type="match status" value="1"/>
</dbReference>
<dbReference type="InterPro" id="IPR016039">
    <property type="entry name" value="Thiolase-like"/>
</dbReference>
<dbReference type="SUPFAM" id="SSF53335">
    <property type="entry name" value="S-adenosyl-L-methionine-dependent methyltransferases"/>
    <property type="match status" value="1"/>
</dbReference>
<evidence type="ECO:0000256" key="2">
    <source>
        <dbReference type="ARBA" id="ARBA00022553"/>
    </source>
</evidence>
<dbReference type="PROSITE" id="PS00012">
    <property type="entry name" value="PHOSPHOPANTETHEINE"/>
    <property type="match status" value="1"/>
</dbReference>
<dbReference type="SMART" id="SM00826">
    <property type="entry name" value="PKS_DH"/>
    <property type="match status" value="1"/>
</dbReference>
<dbReference type="Pfam" id="PF14765">
    <property type="entry name" value="PS-DH"/>
    <property type="match status" value="1"/>
</dbReference>
<dbReference type="SUPFAM" id="SSF51735">
    <property type="entry name" value="NAD(P)-binding Rossmann-fold domains"/>
    <property type="match status" value="1"/>
</dbReference>
<gene>
    <name evidence="9" type="ORF">PENVUL_c016G07472</name>
</gene>
<dbReference type="Pfam" id="PF08242">
    <property type="entry name" value="Methyltransf_12"/>
    <property type="match status" value="1"/>
</dbReference>
<dbReference type="PROSITE" id="PS00606">
    <property type="entry name" value="KS3_1"/>
    <property type="match status" value="1"/>
</dbReference>
<dbReference type="Pfam" id="PF16197">
    <property type="entry name" value="KAsynt_C_assoc"/>
    <property type="match status" value="1"/>
</dbReference>
<dbReference type="GO" id="GO:1901336">
    <property type="term" value="P:lactone biosynthetic process"/>
    <property type="evidence" value="ECO:0007669"/>
    <property type="project" value="UniProtKB-ARBA"/>
</dbReference>
<dbReference type="InterPro" id="IPR020807">
    <property type="entry name" value="PKS_DH"/>
</dbReference>
<dbReference type="InterPro" id="IPR029063">
    <property type="entry name" value="SAM-dependent_MTases_sf"/>
</dbReference>
<dbReference type="Pfam" id="PF00109">
    <property type="entry name" value="ketoacyl-synt"/>
    <property type="match status" value="1"/>
</dbReference>
<dbReference type="InterPro" id="IPR006162">
    <property type="entry name" value="Ppantetheine_attach_site"/>
</dbReference>
<dbReference type="SUPFAM" id="SSF55048">
    <property type="entry name" value="Probable ACP-binding domain of malonyl-CoA ACP transacylase"/>
    <property type="match status" value="1"/>
</dbReference>
<dbReference type="Gene3D" id="3.40.47.10">
    <property type="match status" value="1"/>
</dbReference>
<dbReference type="Gene3D" id="3.40.50.150">
    <property type="entry name" value="Vaccinia Virus protein VP39"/>
    <property type="match status" value="1"/>
</dbReference>
<comment type="caution">
    <text evidence="9">The sequence shown here is derived from an EMBL/GenBank/DDBJ whole genome shotgun (WGS) entry which is preliminary data.</text>
</comment>
<dbReference type="EMBL" id="MDYP01000016">
    <property type="protein sequence ID" value="OQE06845.1"/>
    <property type="molecule type" value="Genomic_DNA"/>
</dbReference>
<dbReference type="PANTHER" id="PTHR43775">
    <property type="entry name" value="FATTY ACID SYNTHASE"/>
    <property type="match status" value="1"/>
</dbReference>
<dbReference type="Gene3D" id="3.40.50.720">
    <property type="entry name" value="NAD(P)-binding Rossmann-like Domain"/>
    <property type="match status" value="1"/>
</dbReference>
<dbReference type="InterPro" id="IPR049552">
    <property type="entry name" value="PKS_DH_N"/>
</dbReference>
<dbReference type="SMART" id="SM00825">
    <property type="entry name" value="PKS_KS"/>
    <property type="match status" value="1"/>
</dbReference>
<sequence>MSSEPIAIIGTGCRLPGESTSPAKLWSLLKEPRDVLTKISETRFNPDGFYHPTGKNPSTSRVTESYLLSEDIRCFDAQFFNINPVEAEAIDPQQRVLLETVYEAIDSAGLPLADLNGSDTAVYVGVMREEYSLHLRQDPNVIPTYTATGTERSILVNRISYFFNWHGPSMAIDTACSSSLVALHEAVKSLRSGECRIAVAAGTNLILRPETYAALNGLNMVSPSGRSRMWDVDADGYGRGEGVGAVILKTLSAAIADGDHIECIVRETGVNQDGRTSGITVPSQKSQTALIQETYRKAGLNPFKVADRCQFFEAHGTGTPAGDPIEAEAIHRAFFSSASAKNDTLYVGSVKTVCGHTEGTAGIAAVIKASLALQHGIIPPNMLLNELHPKVKPFSDHLQVPMQAISWPAVEKGQPRRASVNNFGFGGTNAHAILESYEAASTTTAITTSHNPVFNPFVFSAASEKSLDTMLSAYSTWLHNLDESSINLRDLSYTLSSRKSELAFKAAISASSVETLCHKLASKQTDITRGSQIPARILGIFTGQGAQWAGMGKSLIISCAFVRERIAHLQNTLYSLPNGDRPSWSIMEELLAAPEDSKLHEASISQPLCTAIQIVLVDLLRGAGISFHSVVGHSSGEIAAAYAAGFLSAEDAMKVAYYRGFHAKLARSSNGKPGAMMAVATTWEDANEICNLEQFEGRICMAASNSMTSVTLSGDADAIEEALEILQEENKFSKILEVDTAYHSHHMLPCAEPYRISIQNSNIQLSPGNLCRWFSSVRNGDRIETADGPDAAYWTENMISTVQFSRAIQQALDEEDPFNHVLEIGPHPALRGPAQQIIQASQGEQLPYSGLLHRDLDGLESVSKALGNLWKHHGSKAVDFASYDSIMSGPDLERPRQLNNLPPYPWDHDRSFWFESRASRVNRLRSDPFHDILGTREVNTMDELRWRNTLKVSDIPWVKGHQVQRQILFPGAGYAVAAIEAAQILAKGEDIIVIELLDLAIHRATSFDDENAAVETLVTLSRISRRLGAISADFQFHAAPNAGSDTLALTSSCQIHISLGTPSLDSLPIRSVRAPNLVDVPTDLFYKSLGKLGYGYSGPFRALSSLQRSYKAGTGLVGNPQRDIGGDTSPLLIHPAILDSSFQAACLAFCHPSDGGLHRLHVPVHIRCIRINHSACQKELADECNLAFDSLIPDSTPPSFEADVGLFSVEGTKGNALVHIEGLELAPVSDAAEENYRAIFSTMQWGLAAPDGNAAASAAGVSFDAHRVELATVAAQGVLYYLQHLTETITETERAKATWFHQRIFPFAEDVISRAMDGTHPCVKKKWIQNDREHVYRLMDKFSDDVLIKMIKVVGENLPAAVRGDINILEHMMHGGLLDKFYTDSLGVKESTSTLAQMVNQIVHRHPNLDIIEIGAGTGGATKAIFDTLDAFDSYTFTDVSSGFFEKAQQILGKWENHAKKMKFSTLDIEKDVTSQGYTPGSYDLVVASSVLHVTASLEETMKNIRQLLKPGGYLVILELTSVEKGTPAFGFIFSGLPGWWLGVNDNRLLSPLISPQEWDPILRSACFSGVDTVTPIVSPLACPIYVMATQAVDDHVLAVRQPLESPPTVLNGTLAILCGSTEVSRSRAEAIAALLQPWYHHVLLLLSVEELAQKDLKSCQHFLSISDLDEPLFQNLSDGKINYLKAVFDKFILGLWVTQGCQTDPYANMTIGVGRSVVNELSHLRLQFLNIEPGQPFNVALLANTFLRLRMMDEWDHDHNTAMLYSIEPEISHQNGFAIIPRLRNLQAANDRYNSSRHPITVDRLSDEATITLVQSHEGCTLMEDLGFLSGHTDSEELITIRVEKSTMISIGPLNARQFVVIGNILSGDRSNRAIAFANKQSSTVQTYPPICRSCHIAPGSEARLLLFMISEYLLQYLSAIGDGPVVLHNPDSNLAWALSQSASQRGLSLVFTSSIHATDKIWSHINPYISDQSLRRIIPFAASCFIDFTRSEDQCNLAPRIRNAISRTCKCLTMEDIFGTDAVLPTKVPVELGKLFETITLRAISVASNVEDSPEIDTILLRDLIEPRPVEKGCMTMVDWTLESKISVRLQPIDSRVLFAADKTYVLFGLTSDLGQALAQWMVEYGARYIVLASRRPKIEPAWLEKMREMGATVQVYFGDVGNRTELEEVCLNIRSSMPEIKGIFNGAMVLMDAIVANLSIEIVEQQMKPKVDGSRFLDEIFSGDDLDFFVCVSSIGAIWGNGGQTIYSASNMYMTALAYQRRARGLPASILHLGSILAAGYLARQDVWASLNWSENSGHQWLSERDVHTAFAEAILASRPDSGVIVEIVVGERVEVPEPGLRTQWFENPKFLHHAKQQQKVKEQKSQAKDVISTRAKLQDATSSEEAYEILKDGFTSRVALLLHCDYSESERQKMTEMTSFDLGIDSLIAVAIRSWFFLEFGIDVPTFKILGGATFATLLSGVLKDLPADITPNMTT</sequence>
<dbReference type="InterPro" id="IPR049900">
    <property type="entry name" value="PKS_mFAS_DH"/>
</dbReference>
<dbReference type="InterPro" id="IPR057326">
    <property type="entry name" value="KR_dom"/>
</dbReference>
<evidence type="ECO:0000256" key="6">
    <source>
        <dbReference type="PROSITE-ProRule" id="PRU01363"/>
    </source>
</evidence>
<dbReference type="Proteomes" id="UP000191518">
    <property type="component" value="Unassembled WGS sequence"/>
</dbReference>
<dbReference type="InterPro" id="IPR049551">
    <property type="entry name" value="PKS_DH_C"/>
</dbReference>
<dbReference type="Pfam" id="PF00698">
    <property type="entry name" value="Acyl_transf_1"/>
    <property type="match status" value="1"/>
</dbReference>
<keyword evidence="5" id="KW-0511">Multifunctional enzyme</keyword>
<evidence type="ECO:0000313" key="10">
    <source>
        <dbReference type="Proteomes" id="UP000191518"/>
    </source>
</evidence>
<dbReference type="GO" id="GO:0006633">
    <property type="term" value="P:fatty acid biosynthetic process"/>
    <property type="evidence" value="ECO:0007669"/>
    <property type="project" value="InterPro"/>
</dbReference>
<dbReference type="Gene3D" id="3.40.366.10">
    <property type="entry name" value="Malonyl-Coenzyme A Acyl Carrier Protein, domain 2"/>
    <property type="match status" value="1"/>
</dbReference>
<feature type="domain" description="Ketosynthase family 3 (KS3)" evidence="7">
    <location>
        <begin position="3"/>
        <end position="436"/>
    </location>
</feature>
<dbReference type="CDD" id="cd00833">
    <property type="entry name" value="PKS"/>
    <property type="match status" value="1"/>
</dbReference>
<dbReference type="FunFam" id="3.40.47.10:FF:000019">
    <property type="entry name" value="Polyketide synthase type I"/>
    <property type="match status" value="1"/>
</dbReference>
<dbReference type="InterPro" id="IPR001227">
    <property type="entry name" value="Ac_transferase_dom_sf"/>
</dbReference>
<dbReference type="Gene3D" id="3.10.129.110">
    <property type="entry name" value="Polyketide synthase dehydratase"/>
    <property type="match status" value="1"/>
</dbReference>
<dbReference type="SUPFAM" id="SSF53901">
    <property type="entry name" value="Thiolase-like"/>
    <property type="match status" value="1"/>
</dbReference>
<evidence type="ECO:0000259" key="8">
    <source>
        <dbReference type="PROSITE" id="PS52019"/>
    </source>
</evidence>
<name>A0A1V6RYL6_9EURO</name>
<dbReference type="SUPFAM" id="SSF52151">
    <property type="entry name" value="FabD/lysophospholipase-like"/>
    <property type="match status" value="1"/>
</dbReference>
<dbReference type="GO" id="GO:0032259">
    <property type="term" value="P:methylation"/>
    <property type="evidence" value="ECO:0007669"/>
    <property type="project" value="UniProtKB-KW"/>
</dbReference>
<dbReference type="Pfam" id="PF21089">
    <property type="entry name" value="PKS_DH_N"/>
    <property type="match status" value="1"/>
</dbReference>
<dbReference type="GO" id="GO:0044550">
    <property type="term" value="P:secondary metabolite biosynthetic process"/>
    <property type="evidence" value="ECO:0007669"/>
    <property type="project" value="TreeGrafter"/>
</dbReference>
<dbReference type="SMART" id="SM00822">
    <property type="entry name" value="PKS_KR"/>
    <property type="match status" value="1"/>
</dbReference>
<dbReference type="SMART" id="SM00827">
    <property type="entry name" value="PKS_AT"/>
    <property type="match status" value="1"/>
</dbReference>
<dbReference type="InterPro" id="IPR014030">
    <property type="entry name" value="Ketoacyl_synth_N"/>
</dbReference>
<keyword evidence="10" id="KW-1185">Reference proteome</keyword>
<dbReference type="OrthoDB" id="329835at2759"/>
<feature type="active site" description="Proton donor; for dehydratase activity" evidence="6">
    <location>
        <position position="1139"/>
    </location>
</feature>
<feature type="active site" description="Proton acceptor; for dehydratase activity" evidence="6">
    <location>
        <position position="961"/>
    </location>
</feature>
<dbReference type="InterPro" id="IPR036736">
    <property type="entry name" value="ACP-like_sf"/>
</dbReference>
<dbReference type="PANTHER" id="PTHR43775:SF20">
    <property type="entry name" value="HYBRID PKS-NRPS SYNTHETASE APDA"/>
    <property type="match status" value="1"/>
</dbReference>
<dbReference type="InterPro" id="IPR020841">
    <property type="entry name" value="PKS_Beta-ketoAc_synthase_dom"/>
</dbReference>
<feature type="region of interest" description="C-terminal hotdog fold" evidence="6">
    <location>
        <begin position="1077"/>
        <end position="1234"/>
    </location>
</feature>
<dbReference type="STRING" id="29845.A0A1V6RYL6"/>
<dbReference type="InterPro" id="IPR016035">
    <property type="entry name" value="Acyl_Trfase/lysoPLipase"/>
</dbReference>
<accession>A0A1V6RYL6</accession>